<organism evidence="1">
    <name type="scientific">Solanum chacoense</name>
    <name type="common">Chaco potato</name>
    <dbReference type="NCBI Taxonomy" id="4108"/>
    <lineage>
        <taxon>Eukaryota</taxon>
        <taxon>Viridiplantae</taxon>
        <taxon>Streptophyta</taxon>
        <taxon>Embryophyta</taxon>
        <taxon>Tracheophyta</taxon>
        <taxon>Spermatophyta</taxon>
        <taxon>Magnoliopsida</taxon>
        <taxon>eudicotyledons</taxon>
        <taxon>Gunneridae</taxon>
        <taxon>Pentapetalae</taxon>
        <taxon>asterids</taxon>
        <taxon>lamiids</taxon>
        <taxon>Solanales</taxon>
        <taxon>Solanaceae</taxon>
        <taxon>Solanoideae</taxon>
        <taxon>Solaneae</taxon>
        <taxon>Solanum</taxon>
    </lineage>
</organism>
<name>A0A0V0HNK7_SOLCH</name>
<dbReference type="EMBL" id="GEDG01017386">
    <property type="protein sequence ID" value="JAP21715.1"/>
    <property type="molecule type" value="Transcribed_RNA"/>
</dbReference>
<proteinExistence type="predicted"/>
<evidence type="ECO:0000313" key="1">
    <source>
        <dbReference type="EMBL" id="JAP21715.1"/>
    </source>
</evidence>
<accession>A0A0V0HNK7</accession>
<sequence>MITYRQLHMVKIKQQLVKVKCLNQTVSITFKGAANLDNDELTTEELPPPHEALERTEHDKQEVPRNFSLKCISSSKL</sequence>
<dbReference type="AlphaFoldDB" id="A0A0V0HNK7"/>
<reference evidence="1" key="1">
    <citation type="submission" date="2015-12" db="EMBL/GenBank/DDBJ databases">
        <title>Gene expression during late stages of embryo sac development: a critical building block for successful pollen-pistil interactions.</title>
        <authorList>
            <person name="Liu Y."/>
            <person name="Joly V."/>
            <person name="Sabar M."/>
            <person name="Matton D.P."/>
        </authorList>
    </citation>
    <scope>NUCLEOTIDE SEQUENCE</scope>
</reference>
<protein>
    <submittedName>
        <fullName evidence="1">Putative ovule protein</fullName>
    </submittedName>
</protein>